<dbReference type="Pfam" id="PF01593">
    <property type="entry name" value="Amino_oxidase"/>
    <property type="match status" value="1"/>
</dbReference>
<comment type="cofactor">
    <cofactor evidence="1">
        <name>FAD</name>
        <dbReference type="ChEBI" id="CHEBI:57692"/>
    </cofactor>
</comment>
<dbReference type="SUPFAM" id="SSF54373">
    <property type="entry name" value="FAD-linked reductases, C-terminal domain"/>
    <property type="match status" value="1"/>
</dbReference>
<evidence type="ECO:0000256" key="3">
    <source>
        <dbReference type="ARBA" id="ARBA00023002"/>
    </source>
</evidence>
<feature type="binding site" evidence="4">
    <location>
        <begin position="47"/>
        <end position="48"/>
    </location>
    <ligand>
        <name>FAD</name>
        <dbReference type="ChEBI" id="CHEBI:57692"/>
    </ligand>
</feature>
<proteinExistence type="inferred from homology"/>
<dbReference type="PRINTS" id="PR00757">
    <property type="entry name" value="AMINEOXDASEF"/>
</dbReference>
<dbReference type="InterPro" id="IPR001613">
    <property type="entry name" value="Flavin_amine_oxidase"/>
</dbReference>
<evidence type="ECO:0000259" key="5">
    <source>
        <dbReference type="Pfam" id="PF01593"/>
    </source>
</evidence>
<feature type="binding site" evidence="4">
    <location>
        <position position="358"/>
    </location>
    <ligand>
        <name>substrate</name>
    </ligand>
</feature>
<feature type="binding site" evidence="4">
    <location>
        <position position="28"/>
    </location>
    <ligand>
        <name>FAD</name>
        <dbReference type="ChEBI" id="CHEBI:57692"/>
    </ligand>
</feature>
<dbReference type="Gene3D" id="3.50.50.60">
    <property type="entry name" value="FAD/NAD(P)-binding domain"/>
    <property type="match status" value="1"/>
</dbReference>
<reference evidence="6 7" key="1">
    <citation type="submission" date="2015-03" db="EMBL/GenBank/DDBJ databases">
        <authorList>
            <person name="Murphy D."/>
        </authorList>
    </citation>
    <scope>NUCLEOTIDE SEQUENCE [LARGE SCALE GENOMIC DNA]</scope>
    <source>
        <strain evidence="6 7">PAP088</strain>
    </source>
</reference>
<dbReference type="InterPro" id="IPR036188">
    <property type="entry name" value="FAD/NAD-bd_sf"/>
</dbReference>
<name>A0A0U0ZMT2_9MYCO</name>
<feature type="binding site" evidence="4">
    <location>
        <position position="247"/>
    </location>
    <ligand>
        <name>FAD</name>
        <dbReference type="ChEBI" id="CHEBI:57692"/>
    </ligand>
</feature>
<dbReference type="EC" id="1.4.3.10" evidence="6"/>
<evidence type="ECO:0000313" key="7">
    <source>
        <dbReference type="Proteomes" id="UP000045782"/>
    </source>
</evidence>
<dbReference type="AlphaFoldDB" id="A0A0U0ZMT2"/>
<dbReference type="InterPro" id="IPR002937">
    <property type="entry name" value="Amino_oxidase"/>
</dbReference>
<evidence type="ECO:0000256" key="2">
    <source>
        <dbReference type="ARBA" id="ARBA00005995"/>
    </source>
</evidence>
<dbReference type="SUPFAM" id="SSF51905">
    <property type="entry name" value="FAD/NAD(P)-binding domain"/>
    <property type="match status" value="1"/>
</dbReference>
<protein>
    <submittedName>
        <fullName evidence="6">Possible putrescine oxidase</fullName>
        <ecNumber evidence="6">1.4.3.10</ecNumber>
    </submittedName>
</protein>
<feature type="domain" description="Amine oxidase" evidence="5">
    <location>
        <begin position="27"/>
        <end position="464"/>
    </location>
</feature>
<dbReference type="PANTHER" id="PTHR43563:SF1">
    <property type="entry name" value="AMINE OXIDASE [FLAVIN-CONTAINING] B"/>
    <property type="match status" value="1"/>
</dbReference>
<gene>
    <name evidence="6" type="primary">puo</name>
    <name evidence="6" type="ORF">ERS075579_02152</name>
</gene>
<comment type="similarity">
    <text evidence="2">Belongs to the flavin monoamine oxidase family.</text>
</comment>
<accession>A0A0U0ZMT2</accession>
<sequence>MTEFAVPATTHSGPVIERDVVVIGAGISGLMTARRLVQAGHSVAVLEARDRVGGRTWSQIIDGEFFEIGGQWISSDQDALKDLLAELGKETFRRYREGNSVYIGQDGERREFTGDFPVSDATLQQVSQLVHALDSLAAEIDAATPWQHPRAAELDAIPFATWLASNSDDEEARRIVGHYIAAGMFTKPSHSFSVLQAMLMIASAGKFEHLIDEGILLDERVVGGMQSVSQQIADELGPDVVHLSTQVRQVIWSDAGEAMPSAVTAVSDRVTVRARCAVLAIPPNLYSTIDYQPPLPRIQQVSHQHQSMGLVIKAQAVYETPFWRAHGLSGTGFASRERICEVYDNTVAGHPHGTLVGFVAGEQAEETWALPDDQRRGAILESFAAYFGDEAKRPLAVYLSDWGTEEFTRGAYGASWSIGGLSRWGHLQNRPVGPIFFASSDIQGIGYMHVDGGVRIGTDTANRINSALLAPVNG</sequence>
<keyword evidence="3 6" id="KW-0560">Oxidoreductase</keyword>
<dbReference type="EMBL" id="CSWP01000003">
    <property type="protein sequence ID" value="CPV49809.1"/>
    <property type="molecule type" value="Genomic_DNA"/>
</dbReference>
<dbReference type="Proteomes" id="UP000045782">
    <property type="component" value="Unassembled WGS sequence"/>
</dbReference>
<evidence type="ECO:0000313" key="6">
    <source>
        <dbReference type="EMBL" id="CPV49809.1"/>
    </source>
</evidence>
<evidence type="ECO:0000256" key="4">
    <source>
        <dbReference type="PIRSR" id="PIRSR601613-1"/>
    </source>
</evidence>
<dbReference type="GO" id="GO:0050232">
    <property type="term" value="F:putrescine oxidase activity"/>
    <property type="evidence" value="ECO:0007669"/>
    <property type="project" value="UniProtKB-EC"/>
</dbReference>
<organism evidence="6 7">
    <name type="scientific">Mycobacteroides abscessus</name>
    <dbReference type="NCBI Taxonomy" id="36809"/>
    <lineage>
        <taxon>Bacteria</taxon>
        <taxon>Bacillati</taxon>
        <taxon>Actinomycetota</taxon>
        <taxon>Actinomycetes</taxon>
        <taxon>Mycobacteriales</taxon>
        <taxon>Mycobacteriaceae</taxon>
        <taxon>Mycobacteroides</taxon>
    </lineage>
</organism>
<dbReference type="RefSeq" id="WP_016893042.1">
    <property type="nucleotide sequence ID" value="NZ_CSWP01000003.1"/>
</dbReference>
<dbReference type="InterPro" id="IPR050703">
    <property type="entry name" value="Flavin_MAO"/>
</dbReference>
<evidence type="ECO:0000256" key="1">
    <source>
        <dbReference type="ARBA" id="ARBA00001974"/>
    </source>
</evidence>
<dbReference type="PANTHER" id="PTHR43563">
    <property type="entry name" value="AMINE OXIDASE"/>
    <property type="match status" value="1"/>
</dbReference>